<name>A0A183TEZ9_SCHSO</name>
<protein>
    <submittedName>
        <fullName evidence="1 3">Uncharacterized protein</fullName>
    </submittedName>
</protein>
<reference evidence="3" key="1">
    <citation type="submission" date="2016-06" db="UniProtKB">
        <authorList>
            <consortium name="WormBaseParasite"/>
        </authorList>
    </citation>
    <scope>IDENTIFICATION</scope>
</reference>
<reference evidence="1 2" key="2">
    <citation type="submission" date="2018-11" db="EMBL/GenBank/DDBJ databases">
        <authorList>
            <consortium name="Pathogen Informatics"/>
        </authorList>
    </citation>
    <scope>NUCLEOTIDE SEQUENCE [LARGE SCALE GENOMIC DNA]</scope>
    <source>
        <strain evidence="1 2">NST_G2</strain>
    </source>
</reference>
<dbReference type="WBParaSite" id="SSLN_0001561101-mRNA-1">
    <property type="protein sequence ID" value="SSLN_0001561101-mRNA-1"/>
    <property type="gene ID" value="SSLN_0001561101"/>
</dbReference>
<evidence type="ECO:0000313" key="1">
    <source>
        <dbReference type="EMBL" id="VDM01433.1"/>
    </source>
</evidence>
<proteinExistence type="predicted"/>
<sequence length="264" mass="31300">MLPNCLLKLPSELSVHLHIFFVRNICVTPSLLSKGRTYESHPVPDSEDALRPLGWAERLFDLKKLRKDFKPCEEPSPVLMVCRLKPWKGIHFYEKGFLEKYGMGPTTKPVEFPDGLPTTQEDLLNFRLLPNGKFIRKGNSPFRRGSYLDLSSDLALETCRKISSMEATLLTPMDANAKYLSRAYLRQWHNQRWEQHKLFSEFFTSHYKYRLNQDGQEYRYSRLWRLDDAMRQSIRQRLNPDGTYKARNNSRFEADWNTYPWSFY</sequence>
<organism evidence="3">
    <name type="scientific">Schistocephalus solidus</name>
    <name type="common">Tapeworm</name>
    <dbReference type="NCBI Taxonomy" id="70667"/>
    <lineage>
        <taxon>Eukaryota</taxon>
        <taxon>Metazoa</taxon>
        <taxon>Spiralia</taxon>
        <taxon>Lophotrochozoa</taxon>
        <taxon>Platyhelminthes</taxon>
        <taxon>Cestoda</taxon>
        <taxon>Eucestoda</taxon>
        <taxon>Diphyllobothriidea</taxon>
        <taxon>Diphyllobothriidae</taxon>
        <taxon>Schistocephalus</taxon>
    </lineage>
</organism>
<dbReference type="STRING" id="70667.A0A183TEZ9"/>
<dbReference type="EMBL" id="UYSU01039550">
    <property type="protein sequence ID" value="VDM01433.1"/>
    <property type="molecule type" value="Genomic_DNA"/>
</dbReference>
<accession>A0A183TEZ9</accession>
<evidence type="ECO:0000313" key="2">
    <source>
        <dbReference type="Proteomes" id="UP000275846"/>
    </source>
</evidence>
<keyword evidence="2" id="KW-1185">Reference proteome</keyword>
<evidence type="ECO:0000313" key="3">
    <source>
        <dbReference type="WBParaSite" id="SSLN_0001561101-mRNA-1"/>
    </source>
</evidence>
<dbReference type="Proteomes" id="UP000275846">
    <property type="component" value="Unassembled WGS sequence"/>
</dbReference>
<dbReference type="OrthoDB" id="9973389at2759"/>
<dbReference type="AlphaFoldDB" id="A0A183TEZ9"/>
<gene>
    <name evidence="1" type="ORF">SSLN_LOCUS15047</name>
</gene>